<evidence type="ECO:0000256" key="1">
    <source>
        <dbReference type="SAM" id="MobiDB-lite"/>
    </source>
</evidence>
<accession>A0A644TQV0</accession>
<dbReference type="EMBL" id="VSSQ01000044">
    <property type="protein sequence ID" value="MPL69009.1"/>
    <property type="molecule type" value="Genomic_DNA"/>
</dbReference>
<proteinExistence type="predicted"/>
<evidence type="ECO:0000313" key="3">
    <source>
        <dbReference type="EMBL" id="MPL69009.1"/>
    </source>
</evidence>
<protein>
    <recommendedName>
        <fullName evidence="2">SipL SPOCS domain-containing protein</fullName>
    </recommendedName>
</protein>
<dbReference type="Pfam" id="PF12673">
    <property type="entry name" value="SipL"/>
    <property type="match status" value="1"/>
</dbReference>
<gene>
    <name evidence="3" type="ORF">SDC9_14742</name>
</gene>
<feature type="region of interest" description="Disordered" evidence="1">
    <location>
        <begin position="155"/>
        <end position="179"/>
    </location>
</feature>
<reference evidence="3" key="1">
    <citation type="submission" date="2019-08" db="EMBL/GenBank/DDBJ databases">
        <authorList>
            <person name="Kucharzyk K."/>
            <person name="Murdoch R.W."/>
            <person name="Higgins S."/>
            <person name="Loffler F."/>
        </authorList>
    </citation>
    <scope>NUCLEOTIDE SEQUENCE</scope>
</reference>
<comment type="caution">
    <text evidence="3">The sequence shown here is derived from an EMBL/GenBank/DDBJ whole genome shotgun (WGS) entry which is preliminary data.</text>
</comment>
<organism evidence="3">
    <name type="scientific">bioreactor metagenome</name>
    <dbReference type="NCBI Taxonomy" id="1076179"/>
    <lineage>
        <taxon>unclassified sequences</taxon>
        <taxon>metagenomes</taxon>
        <taxon>ecological metagenomes</taxon>
    </lineage>
</organism>
<evidence type="ECO:0000259" key="2">
    <source>
        <dbReference type="Pfam" id="PF12673"/>
    </source>
</evidence>
<name>A0A644TQV0_9ZZZZ</name>
<sequence>MTDKEGFRPMVNQCTLGQQTGPQTIIVRQVIGEAEKQKSLDIHVRVPDRKPEIEQIVDVFVKDVEVNSVDVITNKIIVRGDFEIKAIYVACLPDQPVHAVEVKNFKWTVDIPIEGARKGMDAEATVDVEYVDYDVDEHTRAYKYKNYETNDQMCDDDDDDDDCNGKKHNHHHDNDDDCTDDCKDDCNDDGDGHHHHHHCTRDFDVAVVLRINAKVLADREVMIGTSGTVPSNPKG</sequence>
<dbReference type="AlphaFoldDB" id="A0A644TQV0"/>
<feature type="domain" description="SipL SPOCS" evidence="2">
    <location>
        <begin position="52"/>
        <end position="135"/>
    </location>
</feature>
<dbReference type="InterPro" id="IPR024300">
    <property type="entry name" value="SipL_SPOCS_dom"/>
</dbReference>